<comment type="subcellular location">
    <subcellularLocation>
        <location evidence="1">Golgi apparatus membrane</location>
        <topology evidence="1">Peripheral membrane protein</topology>
    </subcellularLocation>
</comment>
<dbReference type="InterPro" id="IPR019465">
    <property type="entry name" value="Cog5"/>
</dbReference>
<dbReference type="GO" id="GO:0006891">
    <property type="term" value="P:intra-Golgi vesicle-mediated transport"/>
    <property type="evidence" value="ECO:0007669"/>
    <property type="project" value="InterPro"/>
</dbReference>
<dbReference type="Proteomes" id="UP001153737">
    <property type="component" value="Chromosome 9"/>
</dbReference>
<proteinExistence type="predicted"/>
<dbReference type="InterPro" id="IPR049176">
    <property type="entry name" value="COG5_N"/>
</dbReference>
<dbReference type="OrthoDB" id="18786at2759"/>
<evidence type="ECO:0000256" key="4">
    <source>
        <dbReference type="ARBA" id="ARBA00023136"/>
    </source>
</evidence>
<evidence type="ECO:0000256" key="2">
    <source>
        <dbReference type="ARBA" id="ARBA00020974"/>
    </source>
</evidence>
<dbReference type="PANTHER" id="PTHR13228:SF3">
    <property type="entry name" value="CONSERVED OLIGOMERIC GOLGI COMPLEX SUBUNIT 5"/>
    <property type="match status" value="1"/>
</dbReference>
<gene>
    <name evidence="7" type="ORF">PHAECO_LOCUS13063</name>
</gene>
<reference evidence="7" key="2">
    <citation type="submission" date="2022-10" db="EMBL/GenBank/DDBJ databases">
        <authorList>
            <consortium name="ENA_rothamsted_submissions"/>
            <consortium name="culmorum"/>
            <person name="King R."/>
        </authorList>
    </citation>
    <scope>NUCLEOTIDE SEQUENCE</scope>
</reference>
<sequence>MENYQENVVEKLERDEFYGKYLDPHSKNVLTNSLTLREQVKKLSDGIELLSLQLEKQVLEKHEDLLQQANHASKLEGVLETMNTHVKNLFANAERLRMQIHSPYNELEKHTKVLGHLHLASHILRQVNRLQQLSKRLSNTNDPVQKATLLHELEQLASDPELTDIDAVTSELRNIRSHQQKVVQLATGSLNQGIINENITQTTTALQIFINLGTVKSVVESIVEHNLYECRESLKSAFAVSSVNTMKSKGGPGHISLMSMPNFRTKAWAELRKVFSEDIYQMCQQVKFLQTTLNNLHLPNSNFNIATDFWGSLGKILQEEIKKSSSAIQQMLEEDYPKLLKCYFELTKKTKYDPFPFEHNVLRKLENSYLSTSLTRMLDPTQAMFSSETNLPTHDQIDSLIRVITSELSVALIEENLSEQISKNVAKCIKMYAVKTEQQLETGPDAAQVIAGTANTGQQKNLNLSNDLFYLKTQIQRMLSNMKESLPESCVKIIEESIQSLDNLVGAILQPLIASVNSVIDTIIITMHLETDWAKIQLPNKTYHSCSPYMRELTQFITRVYQIYLADFKNTEVLTTKCSEIAVRTIDLFVRHTALLRPLSSGGRLRLQADYQHLEAALRAVCPHLPDLGRPYRLLKSMASLVVLPPEEVVGGQTSGGSVPYSTALLLLFAHAGPELGSPHHNTGWSLPKVSAWLDEHPSEADRLDLVAGALQRYEGLVRQKNSASYDPVYPVMAQFLERALKEIRD</sequence>
<protein>
    <recommendedName>
        <fullName evidence="2">Conserved oligomeric Golgi complex subunit 5</fullName>
    </recommendedName>
</protein>
<dbReference type="Pfam" id="PF20649">
    <property type="entry name" value="COG5_C"/>
    <property type="match status" value="1"/>
</dbReference>
<evidence type="ECO:0000256" key="3">
    <source>
        <dbReference type="ARBA" id="ARBA00023034"/>
    </source>
</evidence>
<keyword evidence="8" id="KW-1185">Reference proteome</keyword>
<dbReference type="Pfam" id="PF10392">
    <property type="entry name" value="COG5_N"/>
    <property type="match status" value="1"/>
</dbReference>
<evidence type="ECO:0000313" key="7">
    <source>
        <dbReference type="EMBL" id="CAG9825143.1"/>
    </source>
</evidence>
<dbReference type="InterPro" id="IPR048485">
    <property type="entry name" value="COG5_helical"/>
</dbReference>
<evidence type="ECO:0000259" key="6">
    <source>
        <dbReference type="Pfam" id="PF20649"/>
    </source>
</evidence>
<name>A0A9N9SME1_PHACE</name>
<dbReference type="AlphaFoldDB" id="A0A9N9SME1"/>
<dbReference type="GO" id="GO:0017119">
    <property type="term" value="C:Golgi transport complex"/>
    <property type="evidence" value="ECO:0007669"/>
    <property type="project" value="InterPro"/>
</dbReference>
<organism evidence="7 8">
    <name type="scientific">Phaedon cochleariae</name>
    <name type="common">Mustard beetle</name>
    <dbReference type="NCBI Taxonomy" id="80249"/>
    <lineage>
        <taxon>Eukaryota</taxon>
        <taxon>Metazoa</taxon>
        <taxon>Ecdysozoa</taxon>
        <taxon>Arthropoda</taxon>
        <taxon>Hexapoda</taxon>
        <taxon>Insecta</taxon>
        <taxon>Pterygota</taxon>
        <taxon>Neoptera</taxon>
        <taxon>Endopterygota</taxon>
        <taxon>Coleoptera</taxon>
        <taxon>Polyphaga</taxon>
        <taxon>Cucujiformia</taxon>
        <taxon>Chrysomeloidea</taxon>
        <taxon>Chrysomelidae</taxon>
        <taxon>Chrysomelinae</taxon>
        <taxon>Chrysomelini</taxon>
        <taxon>Phaedon</taxon>
    </lineage>
</organism>
<feature type="domain" description="Conserved oligomeric Golgi complex subunit 5 helical" evidence="6">
    <location>
        <begin position="162"/>
        <end position="345"/>
    </location>
</feature>
<accession>A0A9N9SME1</accession>
<dbReference type="PANTHER" id="PTHR13228">
    <property type="entry name" value="CONSERVED OLIGOMERIC GOLGI COMPLEX COMPONENT 5"/>
    <property type="match status" value="1"/>
</dbReference>
<dbReference type="GO" id="GO:0000139">
    <property type="term" value="C:Golgi membrane"/>
    <property type="evidence" value="ECO:0007669"/>
    <property type="project" value="UniProtKB-SubCell"/>
</dbReference>
<keyword evidence="3" id="KW-0333">Golgi apparatus</keyword>
<feature type="domain" description="Conserved oligomeric Golgi complex subunit 5 N-terminal" evidence="5">
    <location>
        <begin position="30"/>
        <end position="137"/>
    </location>
</feature>
<keyword evidence="4" id="KW-0472">Membrane</keyword>
<evidence type="ECO:0000256" key="1">
    <source>
        <dbReference type="ARBA" id="ARBA00004395"/>
    </source>
</evidence>
<evidence type="ECO:0000313" key="8">
    <source>
        <dbReference type="Proteomes" id="UP001153737"/>
    </source>
</evidence>
<evidence type="ECO:0000259" key="5">
    <source>
        <dbReference type="Pfam" id="PF10392"/>
    </source>
</evidence>
<dbReference type="EMBL" id="OU896715">
    <property type="protein sequence ID" value="CAG9825143.1"/>
    <property type="molecule type" value="Genomic_DNA"/>
</dbReference>
<reference evidence="7" key="1">
    <citation type="submission" date="2022-01" db="EMBL/GenBank/DDBJ databases">
        <authorList>
            <person name="King R."/>
        </authorList>
    </citation>
    <scope>NUCLEOTIDE SEQUENCE</scope>
</reference>